<dbReference type="STRING" id="47855.GA0070606_0335"/>
<dbReference type="Pfam" id="PF13454">
    <property type="entry name" value="NAD_binding_9"/>
    <property type="match status" value="1"/>
</dbReference>
<proteinExistence type="predicted"/>
<dbReference type="InterPro" id="IPR052189">
    <property type="entry name" value="L-asp_N-monooxygenase_NS-form"/>
</dbReference>
<keyword evidence="3" id="KW-1185">Reference proteome</keyword>
<dbReference type="SUPFAM" id="SSF51905">
    <property type="entry name" value="FAD/NAD(P)-binding domain"/>
    <property type="match status" value="2"/>
</dbReference>
<dbReference type="Gene3D" id="3.50.50.60">
    <property type="entry name" value="FAD/NAD(P)-binding domain"/>
    <property type="match status" value="1"/>
</dbReference>
<dbReference type="PANTHER" id="PTHR40254">
    <property type="entry name" value="BLR0577 PROTEIN"/>
    <property type="match status" value="1"/>
</dbReference>
<feature type="domain" description="FAD-dependent urate hydroxylase HpyO/Asp monooxygenase CreE-like FAD/NAD(P)-binding" evidence="1">
    <location>
        <begin position="5"/>
        <end position="154"/>
    </location>
</feature>
<organism evidence="2 3">
    <name type="scientific">Micromonospora citrea</name>
    <dbReference type="NCBI Taxonomy" id="47855"/>
    <lineage>
        <taxon>Bacteria</taxon>
        <taxon>Bacillati</taxon>
        <taxon>Actinomycetota</taxon>
        <taxon>Actinomycetes</taxon>
        <taxon>Micromonosporales</taxon>
        <taxon>Micromonosporaceae</taxon>
        <taxon>Micromonospora</taxon>
    </lineage>
</organism>
<dbReference type="PANTHER" id="PTHR40254:SF1">
    <property type="entry name" value="BLR0577 PROTEIN"/>
    <property type="match status" value="1"/>
</dbReference>
<name>A0A1C6TSB9_9ACTN</name>
<dbReference type="Proteomes" id="UP000199001">
    <property type="component" value="Unassembled WGS sequence"/>
</dbReference>
<sequence>MEIGIIGAGASTVGLLDALARFAREPGALTILEPSPYLWRGRAFAPDLESVLVNTPPMIMSASHGDPGHYGRWLADQGGSYLDRRLGQPIVPRGVYGSYLEQTAESALAGLRRLGWRTDVVRERVAGVLPADRPTLVTHTGRRHLVDVAVLAVGCGVPQDHYGLGGSPGFVRDPYPLATTLADVAPERDVAVVGSGLTAVDIVASLAARGHTGRISLLSRAGVLPAVWQRPARVTMAHLTTDRLAALAREHGALTLDHLWSLLDVELGPDLAELAEEVRATNSEDPIGRLRRHLSLIDSPGMGRRLLQQAVHVVGPHAWRLLRQSDRDVLRGRYFRAIASLSSPMVPGNAATMLELLETGQLAVIPGLRKIEPGDGGFRVFTDGSVRSADVVINAVNPPPHSIPDGAQAVIASMLTAGTAELHPDGGLNIEPTTGRLMVSGHVDPRWYAVGDLAGGGSFITTSIPGLAARAEATAQAIVSPLMRPA</sequence>
<dbReference type="RefSeq" id="WP_091094729.1">
    <property type="nucleotide sequence ID" value="NZ_FMHZ01000002.1"/>
</dbReference>
<evidence type="ECO:0000313" key="2">
    <source>
        <dbReference type="EMBL" id="SCL44533.1"/>
    </source>
</evidence>
<dbReference type="OrthoDB" id="101972at2"/>
<dbReference type="AlphaFoldDB" id="A0A1C6TSB9"/>
<gene>
    <name evidence="2" type="ORF">GA0070606_0335</name>
</gene>
<dbReference type="InterPro" id="IPR038732">
    <property type="entry name" value="HpyO/CreE_NAD-binding"/>
</dbReference>
<evidence type="ECO:0000259" key="1">
    <source>
        <dbReference type="Pfam" id="PF13454"/>
    </source>
</evidence>
<reference evidence="3" key="1">
    <citation type="submission" date="2016-06" db="EMBL/GenBank/DDBJ databases">
        <authorList>
            <person name="Varghese N."/>
            <person name="Submissions Spin"/>
        </authorList>
    </citation>
    <scope>NUCLEOTIDE SEQUENCE [LARGE SCALE GENOMIC DNA]</scope>
    <source>
        <strain evidence="3">DSM 43903</strain>
    </source>
</reference>
<dbReference type="EMBL" id="FMHZ01000002">
    <property type="protein sequence ID" value="SCL44533.1"/>
    <property type="molecule type" value="Genomic_DNA"/>
</dbReference>
<accession>A0A1C6TSB9</accession>
<protein>
    <submittedName>
        <fullName evidence="2">Uncharacterized NAD(P)/FAD-binding protein YdhS</fullName>
    </submittedName>
</protein>
<dbReference type="InterPro" id="IPR036188">
    <property type="entry name" value="FAD/NAD-bd_sf"/>
</dbReference>
<evidence type="ECO:0000313" key="3">
    <source>
        <dbReference type="Proteomes" id="UP000199001"/>
    </source>
</evidence>